<name>A0ABY2JZB2_9MICC</name>
<evidence type="ECO:0000313" key="2">
    <source>
        <dbReference type="EMBL" id="TFH99104.1"/>
    </source>
</evidence>
<feature type="chain" id="PRO_5046839282" description="Secreted protein" evidence="1">
    <location>
        <begin position="31"/>
        <end position="186"/>
    </location>
</feature>
<keyword evidence="3" id="KW-1185">Reference proteome</keyword>
<gene>
    <name evidence="2" type="ORF">E4A49_06760</name>
</gene>
<organism evidence="2 3">
    <name type="scientific">Micrococcus lylae</name>
    <dbReference type="NCBI Taxonomy" id="1273"/>
    <lineage>
        <taxon>Bacteria</taxon>
        <taxon>Bacillati</taxon>
        <taxon>Actinomycetota</taxon>
        <taxon>Actinomycetes</taxon>
        <taxon>Micrococcales</taxon>
        <taxon>Micrococcaceae</taxon>
        <taxon>Micrococcus</taxon>
    </lineage>
</organism>
<evidence type="ECO:0000313" key="3">
    <source>
        <dbReference type="Proteomes" id="UP000297477"/>
    </source>
</evidence>
<reference evidence="2 3" key="1">
    <citation type="submission" date="2019-03" db="EMBL/GenBank/DDBJ databases">
        <title>Reclassification of Micrococcus aloeverae and Micrococcus yunnanensis as later heterotypic synonyms of Micrococcus luteus.</title>
        <authorList>
            <person name="Huang C.-H."/>
        </authorList>
    </citation>
    <scope>NUCLEOTIDE SEQUENCE [LARGE SCALE GENOMIC DNA]</scope>
    <source>
        <strain evidence="2 3">BCRC 12151</strain>
    </source>
</reference>
<keyword evidence="1" id="KW-0732">Signal</keyword>
<sequence length="186" mass="19328">MWMDIKKKLSAVSAGVVVAAALTAAPGAGAVTSSPEGGVISPNADCAEESWTTVNVTSNTFKKSHSAYSSVSGAPGVTLSIATGRTFAVSGDITGEVSGDVRAILAGVSAKVGTRVGVTYSSTNTISGAWKVPASYKNGGKLVIGAKRAKGTWKRQMLTRNCKVVTVRSGSFTTPWQQFHFQHYRL</sequence>
<proteinExistence type="predicted"/>
<comment type="caution">
    <text evidence="2">The sequence shown here is derived from an EMBL/GenBank/DDBJ whole genome shotgun (WGS) entry which is preliminary data.</text>
</comment>
<dbReference type="EMBL" id="SPKT01000011">
    <property type="protein sequence ID" value="TFH99104.1"/>
    <property type="molecule type" value="Genomic_DNA"/>
</dbReference>
<accession>A0ABY2JZB2</accession>
<feature type="signal peptide" evidence="1">
    <location>
        <begin position="1"/>
        <end position="30"/>
    </location>
</feature>
<protein>
    <recommendedName>
        <fullName evidence="4">Secreted protein</fullName>
    </recommendedName>
</protein>
<dbReference type="Proteomes" id="UP000297477">
    <property type="component" value="Unassembled WGS sequence"/>
</dbReference>
<evidence type="ECO:0008006" key="4">
    <source>
        <dbReference type="Google" id="ProtNLM"/>
    </source>
</evidence>
<evidence type="ECO:0000256" key="1">
    <source>
        <dbReference type="SAM" id="SignalP"/>
    </source>
</evidence>